<feature type="region of interest" description="Disordered" evidence="22">
    <location>
        <begin position="861"/>
        <end position="944"/>
    </location>
</feature>
<dbReference type="GO" id="GO:0015074">
    <property type="term" value="P:DNA integration"/>
    <property type="evidence" value="ECO:0007669"/>
    <property type="project" value="UniProtKB-KW"/>
</dbReference>
<dbReference type="GO" id="GO:0004519">
    <property type="term" value="F:endonuclease activity"/>
    <property type="evidence" value="ECO:0007669"/>
    <property type="project" value="UniProtKB-KW"/>
</dbReference>
<evidence type="ECO:0000256" key="21">
    <source>
        <dbReference type="ARBA" id="ARBA00049244"/>
    </source>
</evidence>
<evidence type="ECO:0000313" key="24">
    <source>
        <dbReference type="EMBL" id="GLB45783.1"/>
    </source>
</evidence>
<keyword evidence="25" id="KW-1185">Reference proteome</keyword>
<keyword evidence="14" id="KW-0229">DNA integration</keyword>
<evidence type="ECO:0000313" key="25">
    <source>
        <dbReference type="Proteomes" id="UP001063166"/>
    </source>
</evidence>
<evidence type="ECO:0000256" key="11">
    <source>
        <dbReference type="ARBA" id="ARBA00022840"/>
    </source>
</evidence>
<keyword evidence="13" id="KW-0694">RNA-binding</keyword>
<dbReference type="GO" id="GO:0008233">
    <property type="term" value="F:peptidase activity"/>
    <property type="evidence" value="ECO:0007669"/>
    <property type="project" value="UniProtKB-KW"/>
</dbReference>
<evidence type="ECO:0000256" key="18">
    <source>
        <dbReference type="ARBA" id="ARBA00023172"/>
    </source>
</evidence>
<dbReference type="SUPFAM" id="SSF53098">
    <property type="entry name" value="Ribonuclease H-like"/>
    <property type="match status" value="1"/>
</dbReference>
<keyword evidence="16" id="KW-0239">DNA-directed DNA polymerase</keyword>
<dbReference type="InterPro" id="IPR054722">
    <property type="entry name" value="PolX-like_BBD"/>
</dbReference>
<keyword evidence="9" id="KW-0255">Endonuclease</keyword>
<gene>
    <name evidence="24" type="ORF">LshimejAT787_2900110</name>
</gene>
<comment type="catalytic activity">
    <reaction evidence="20">
        <text>DNA(n) + a 2'-deoxyribonucleoside 5'-triphosphate = DNA(n+1) + diphosphate</text>
        <dbReference type="Rhea" id="RHEA:22508"/>
        <dbReference type="Rhea" id="RHEA-COMP:17339"/>
        <dbReference type="Rhea" id="RHEA-COMP:17340"/>
        <dbReference type="ChEBI" id="CHEBI:33019"/>
        <dbReference type="ChEBI" id="CHEBI:61560"/>
        <dbReference type="ChEBI" id="CHEBI:173112"/>
        <dbReference type="EC" id="2.7.7.49"/>
    </reaction>
</comment>
<evidence type="ECO:0000256" key="22">
    <source>
        <dbReference type="SAM" id="MobiDB-lite"/>
    </source>
</evidence>
<dbReference type="Pfam" id="PF13976">
    <property type="entry name" value="gag_pre-integrs"/>
    <property type="match status" value="1"/>
</dbReference>
<keyword evidence="5" id="KW-0548">Nucleotidyltransferase</keyword>
<feature type="compositionally biased region" description="Polar residues" evidence="22">
    <location>
        <begin position="902"/>
        <end position="911"/>
    </location>
</feature>
<dbReference type="PANTHER" id="PTHR42648:SF11">
    <property type="entry name" value="TRANSPOSON TY4-P GAG-POL POLYPROTEIN"/>
    <property type="match status" value="1"/>
</dbReference>
<evidence type="ECO:0000256" key="12">
    <source>
        <dbReference type="ARBA" id="ARBA00022842"/>
    </source>
</evidence>
<keyword evidence="7" id="KW-0479">Metal-binding</keyword>
<dbReference type="GO" id="GO:0003887">
    <property type="term" value="F:DNA-directed DNA polymerase activity"/>
    <property type="evidence" value="ECO:0007669"/>
    <property type="project" value="UniProtKB-KW"/>
</dbReference>
<organism evidence="24 25">
    <name type="scientific">Lyophyllum shimeji</name>
    <name type="common">Hon-shimeji</name>
    <name type="synonym">Tricholoma shimeji</name>
    <dbReference type="NCBI Taxonomy" id="47721"/>
    <lineage>
        <taxon>Eukaryota</taxon>
        <taxon>Fungi</taxon>
        <taxon>Dikarya</taxon>
        <taxon>Basidiomycota</taxon>
        <taxon>Agaricomycotina</taxon>
        <taxon>Agaricomycetes</taxon>
        <taxon>Agaricomycetidae</taxon>
        <taxon>Agaricales</taxon>
        <taxon>Tricholomatineae</taxon>
        <taxon>Lyophyllaceae</taxon>
        <taxon>Lyophyllum</taxon>
    </lineage>
</organism>
<dbReference type="Pfam" id="PF07727">
    <property type="entry name" value="RVT_2"/>
    <property type="match status" value="1"/>
</dbReference>
<dbReference type="InterPro" id="IPR039537">
    <property type="entry name" value="Retrotran_Ty1/copia-like"/>
</dbReference>
<dbReference type="GO" id="GO:0046872">
    <property type="term" value="F:metal ion binding"/>
    <property type="evidence" value="ECO:0007669"/>
    <property type="project" value="UniProtKB-KW"/>
</dbReference>
<keyword evidence="18" id="KW-0233">DNA recombination</keyword>
<dbReference type="InterPro" id="IPR013103">
    <property type="entry name" value="RVT_2"/>
</dbReference>
<dbReference type="GO" id="GO:0032196">
    <property type="term" value="P:transposition"/>
    <property type="evidence" value="ECO:0007669"/>
    <property type="project" value="UniProtKB-KW"/>
</dbReference>
<dbReference type="InterPro" id="IPR012337">
    <property type="entry name" value="RNaseH-like_sf"/>
</dbReference>
<dbReference type="Pfam" id="PF14223">
    <property type="entry name" value="Retrotran_gag_2"/>
    <property type="match status" value="1"/>
</dbReference>
<protein>
    <recommendedName>
        <fullName evidence="23">Integrase catalytic domain-containing protein</fullName>
    </recommendedName>
</protein>
<dbReference type="InterPro" id="IPR001584">
    <property type="entry name" value="Integrase_cat-core"/>
</dbReference>
<evidence type="ECO:0000256" key="1">
    <source>
        <dbReference type="ARBA" id="ARBA00002180"/>
    </source>
</evidence>
<dbReference type="Proteomes" id="UP001063166">
    <property type="component" value="Unassembled WGS sequence"/>
</dbReference>
<comment type="caution">
    <text evidence="24">The sequence shown here is derived from an EMBL/GenBank/DDBJ whole genome shotgun (WGS) entry which is preliminary data.</text>
</comment>
<reference evidence="24" key="1">
    <citation type="submission" date="2022-07" db="EMBL/GenBank/DDBJ databases">
        <title>The genome of Lyophyllum shimeji provides insight into the initial evolution of ectomycorrhizal fungal genome.</title>
        <authorList>
            <person name="Kobayashi Y."/>
            <person name="Shibata T."/>
            <person name="Hirakawa H."/>
            <person name="Shigenobu S."/>
            <person name="Nishiyama T."/>
            <person name="Yamada A."/>
            <person name="Hasebe M."/>
            <person name="Kawaguchi M."/>
        </authorList>
    </citation>
    <scope>NUCLEOTIDE SEQUENCE</scope>
    <source>
        <strain evidence="24">AT787</strain>
    </source>
</reference>
<keyword evidence="3" id="KW-1188">Viral release from host cell</keyword>
<dbReference type="PROSITE" id="PS50994">
    <property type="entry name" value="INTEGRASE"/>
    <property type="match status" value="1"/>
</dbReference>
<evidence type="ECO:0000256" key="9">
    <source>
        <dbReference type="ARBA" id="ARBA00022759"/>
    </source>
</evidence>
<feature type="compositionally biased region" description="Pro residues" evidence="22">
    <location>
        <begin position="879"/>
        <end position="896"/>
    </location>
</feature>
<comment type="catalytic activity">
    <reaction evidence="21">
        <text>DNA(n) + a 2'-deoxyribonucleoside 5'-triphosphate = DNA(n+1) + diphosphate</text>
        <dbReference type="Rhea" id="RHEA:22508"/>
        <dbReference type="Rhea" id="RHEA-COMP:17339"/>
        <dbReference type="Rhea" id="RHEA-COMP:17340"/>
        <dbReference type="ChEBI" id="CHEBI:33019"/>
        <dbReference type="ChEBI" id="CHEBI:61560"/>
        <dbReference type="ChEBI" id="CHEBI:173112"/>
        <dbReference type="EC" id="2.7.7.7"/>
    </reaction>
</comment>
<dbReference type="Gene3D" id="3.30.420.10">
    <property type="entry name" value="Ribonuclease H-like superfamily/Ribonuclease H"/>
    <property type="match status" value="1"/>
</dbReference>
<dbReference type="PANTHER" id="PTHR42648">
    <property type="entry name" value="TRANSPOSASE, PUTATIVE-RELATED"/>
    <property type="match status" value="1"/>
</dbReference>
<keyword evidence="11" id="KW-0067">ATP-binding</keyword>
<evidence type="ECO:0000256" key="8">
    <source>
        <dbReference type="ARBA" id="ARBA00022741"/>
    </source>
</evidence>
<evidence type="ECO:0000256" key="2">
    <source>
        <dbReference type="ARBA" id="ARBA00022578"/>
    </source>
</evidence>
<dbReference type="Pfam" id="PF22936">
    <property type="entry name" value="Pol_BBD"/>
    <property type="match status" value="1"/>
</dbReference>
<keyword evidence="6" id="KW-0540">Nuclease</keyword>
<comment type="function">
    <text evidence="1">The aspartyl protease (PR) mediates the proteolytic cleavages of the Gag and Gag-Pol polyproteins after assembly of the VLP.</text>
</comment>
<dbReference type="InterPro" id="IPR025724">
    <property type="entry name" value="GAG-pre-integrase_dom"/>
</dbReference>
<evidence type="ECO:0000256" key="5">
    <source>
        <dbReference type="ARBA" id="ARBA00022695"/>
    </source>
</evidence>
<keyword evidence="2" id="KW-0815">Transposition</keyword>
<accession>A0A9P3Q297</accession>
<evidence type="ECO:0000256" key="10">
    <source>
        <dbReference type="ARBA" id="ARBA00022801"/>
    </source>
</evidence>
<evidence type="ECO:0000256" key="7">
    <source>
        <dbReference type="ARBA" id="ARBA00022723"/>
    </source>
</evidence>
<dbReference type="GO" id="GO:0005634">
    <property type="term" value="C:nucleus"/>
    <property type="evidence" value="ECO:0007669"/>
    <property type="project" value="UniProtKB-ARBA"/>
</dbReference>
<evidence type="ECO:0000256" key="16">
    <source>
        <dbReference type="ARBA" id="ARBA00022932"/>
    </source>
</evidence>
<dbReference type="EMBL" id="BRPK01000029">
    <property type="protein sequence ID" value="GLB45783.1"/>
    <property type="molecule type" value="Genomic_DNA"/>
</dbReference>
<evidence type="ECO:0000259" key="23">
    <source>
        <dbReference type="PROSITE" id="PS50994"/>
    </source>
</evidence>
<dbReference type="GO" id="GO:0005524">
    <property type="term" value="F:ATP binding"/>
    <property type="evidence" value="ECO:0007669"/>
    <property type="project" value="UniProtKB-KW"/>
</dbReference>
<evidence type="ECO:0000256" key="3">
    <source>
        <dbReference type="ARBA" id="ARBA00022612"/>
    </source>
</evidence>
<feature type="compositionally biased region" description="Basic and acidic residues" evidence="22">
    <location>
        <begin position="916"/>
        <end position="932"/>
    </location>
</feature>
<dbReference type="OrthoDB" id="2941894at2759"/>
<dbReference type="GO" id="GO:0006508">
    <property type="term" value="P:proteolysis"/>
    <property type="evidence" value="ECO:0007669"/>
    <property type="project" value="UniProtKB-KW"/>
</dbReference>
<evidence type="ECO:0000256" key="6">
    <source>
        <dbReference type="ARBA" id="ARBA00022722"/>
    </source>
</evidence>
<name>A0A9P3Q297_LYOSH</name>
<keyword evidence="17" id="KW-0917">Virion maturation</keyword>
<dbReference type="GO" id="GO:0006310">
    <property type="term" value="P:DNA recombination"/>
    <property type="evidence" value="ECO:0007669"/>
    <property type="project" value="UniProtKB-KW"/>
</dbReference>
<keyword evidence="15" id="KW-0695">RNA-directed DNA polymerase</keyword>
<keyword evidence="4" id="KW-0645">Protease</keyword>
<evidence type="ECO:0000256" key="13">
    <source>
        <dbReference type="ARBA" id="ARBA00022884"/>
    </source>
</evidence>
<dbReference type="InterPro" id="IPR036397">
    <property type="entry name" value="RNaseH_sf"/>
</dbReference>
<evidence type="ECO:0000256" key="4">
    <source>
        <dbReference type="ARBA" id="ARBA00022670"/>
    </source>
</evidence>
<dbReference type="GO" id="GO:0003964">
    <property type="term" value="F:RNA-directed DNA polymerase activity"/>
    <property type="evidence" value="ECO:0007669"/>
    <property type="project" value="UniProtKB-KW"/>
</dbReference>
<keyword evidence="12" id="KW-0460">Magnesium</keyword>
<dbReference type="GO" id="GO:0003723">
    <property type="term" value="F:RNA binding"/>
    <property type="evidence" value="ECO:0007669"/>
    <property type="project" value="UniProtKB-KW"/>
</dbReference>
<evidence type="ECO:0000256" key="20">
    <source>
        <dbReference type="ARBA" id="ARBA00048173"/>
    </source>
</evidence>
<feature type="domain" description="Integrase catalytic" evidence="23">
    <location>
        <begin position="604"/>
        <end position="776"/>
    </location>
</feature>
<evidence type="ECO:0000256" key="15">
    <source>
        <dbReference type="ARBA" id="ARBA00022918"/>
    </source>
</evidence>
<keyword evidence="8" id="KW-0547">Nucleotide-binding</keyword>
<evidence type="ECO:0000256" key="19">
    <source>
        <dbReference type="ARBA" id="ARBA00023268"/>
    </source>
</evidence>
<evidence type="ECO:0000256" key="14">
    <source>
        <dbReference type="ARBA" id="ARBA00022908"/>
    </source>
</evidence>
<keyword evidence="10" id="KW-0378">Hydrolase</keyword>
<proteinExistence type="predicted"/>
<keyword evidence="19" id="KW-0511">Multifunctional enzyme</keyword>
<keyword evidence="16" id="KW-0808">Transferase</keyword>
<sequence length="1348" mass="148905">MTMSTPIPSDASHPSIPLIRLQVPWSASNKKLDRTTGEFNDWSEDLSDALTVNGLLGYVFDPIIPCPPADTEPRAHANWIANDSLARGFISLAIEKTERDGIPKDKGAKAFYEALKSRANGEGPVKQVALIREAFSTYCSATEPLPTTAMKICDIIDRAFAMGNINKDLFKCIALLNALNDDSFRAIQSNVSRALSESTATDPYTSSKIRRLLETEQTLINSKSRYSTANTALAAKAPTQKSKTRVYLCDRCKELGLPYEGHTKPWCTQKGGGCEGKTPAEAKAARIAHYAGLRGKSKATGAPSPGKTVVPVKDAAGQVYFADPDVLAKLIGTSTTKPEFAGLASAPLPVAGTASIEEIDKAEWESAWLSTAAEPCASVDWTKFSCPVDEDTLAGIMPLEQSQQTAFAALDSNPFFADTGASSHITHAKSDFVALHAITPRPVRGIGDSSILAHGIGKVRLPVAKGSSIILQHVLYIPGCTVRLLSISALARDSNAAAYFDHESVKITDRTTGAFIAGGRLLPDSHLYAITLYATITENAFATRHSPNLATWHRRLGHANYQAITEMAKAGLLDGVSSTSLTTTPKCDHCILGKQTKKPVPQVRQEGPGHRATRKLGIVWIDLSGPSPVQSRYGNHYVMNLVDDYTSKPWSIPLKRKSDALGELKAWELAREVETGSKVGVYRTGFDGELKSHQMDRWLQSRGTEQQHGAPYTSAHIGRVERMHRTLMAKARTMRIAAGCPPNLWDEFYLTAAHLHEKPLPSPSMESPSTKCGTTASPTILIFVKLAVGRYGWKSKTYRCYECKTGKVYESYHVRFLETHEGHPTHPPELPQDVTPDEISVLHKIDSNTPHHTLIDEDEQLIPPSVPDSIPAPQNDPVLLPPPDEPAPPDPPPLPAPRRSSRILTPTQKANPDNPPETRVERAVRESKEAATRVRAARTERRRHATQAIKEEDDVDRLTRALDDLNLGPPDIANLAAAADVDPDQLFALITESGGVDPASLVSEDEPRTWREAQASADARRWEEGYRDELKSLKDMGVYKLVPRSDVPHGQKIRKGRPIFKIKRDETGKAVRFKVRLVFKGYEQIYGQDYTKTTSPTARMESWRILLHLAAAKNWDATQIDVKTAFLYGLLPEDEIQYMEQPEGFEEPGKEDWVWCLVRGLYGMKQSGRIWNKTLNENMISWGFTRLACESCIYYRKTDTGTTIAAVHVDDFLSIASSKAENDSFKDQMRKVWTISDLGTPRFVVGIAIEWDRPRRSVRLSQTALIDKIITQFGQKDAAPVSLPMDPGLKLRRVDRASLPTEEQEILARTPYRSLVGCLLYTGCEGQYSDKRYPDKTDKVLFVCLGHF</sequence>
<evidence type="ECO:0000256" key="17">
    <source>
        <dbReference type="ARBA" id="ARBA00023113"/>
    </source>
</evidence>